<dbReference type="Pfam" id="PF21467">
    <property type="entry name" value="BetaGal_gal-bd"/>
    <property type="match status" value="1"/>
</dbReference>
<keyword evidence="7" id="KW-0732">Signal</keyword>
<gene>
    <name evidence="11" type="ORF">CEUTPL_LOCUS12947</name>
</gene>
<dbReference type="InterPro" id="IPR026283">
    <property type="entry name" value="B-gal_1-like"/>
</dbReference>
<proteinExistence type="inferred from homology"/>
<name>A0A9N9QRS0_9CUCU</name>
<evidence type="ECO:0000256" key="1">
    <source>
        <dbReference type="ARBA" id="ARBA00009809"/>
    </source>
</evidence>
<feature type="domain" description="Beta-galactosidase 1-like first all-beta" evidence="9">
    <location>
        <begin position="436"/>
        <end position="555"/>
    </location>
</feature>
<evidence type="ECO:0000259" key="9">
    <source>
        <dbReference type="Pfam" id="PF21317"/>
    </source>
</evidence>
<dbReference type="Pfam" id="PF21317">
    <property type="entry name" value="BetaGal_ABD_1"/>
    <property type="match status" value="1"/>
</dbReference>
<feature type="chain" id="PRO_5040106974" description="Beta-galactosidase" evidence="7">
    <location>
        <begin position="21"/>
        <end position="665"/>
    </location>
</feature>
<dbReference type="FunFam" id="3.20.20.80:FF:000115">
    <property type="entry name" value="Beta-galactosidase"/>
    <property type="match status" value="1"/>
</dbReference>
<protein>
    <recommendedName>
        <fullName evidence="5">Beta-galactosidase</fullName>
        <ecNumber evidence="5">3.2.1.23</ecNumber>
    </recommendedName>
</protein>
<dbReference type="AlphaFoldDB" id="A0A9N9QRS0"/>
<feature type="active site" description="Nucleophile" evidence="4">
    <location>
        <position position="280"/>
    </location>
</feature>
<dbReference type="InterPro" id="IPR017853">
    <property type="entry name" value="GH"/>
</dbReference>
<comment type="similarity">
    <text evidence="1 6">Belongs to the glycosyl hydrolase 35 family.</text>
</comment>
<feature type="domain" description="Beta-galactosidase galactose-binding" evidence="10">
    <location>
        <begin position="577"/>
        <end position="636"/>
    </location>
</feature>
<evidence type="ECO:0000256" key="4">
    <source>
        <dbReference type="PIRSR" id="PIRSR006336-1"/>
    </source>
</evidence>
<evidence type="ECO:0000259" key="8">
    <source>
        <dbReference type="Pfam" id="PF01301"/>
    </source>
</evidence>
<dbReference type="InterPro" id="IPR031330">
    <property type="entry name" value="Gly_Hdrlase_35_cat"/>
</dbReference>
<dbReference type="EC" id="3.2.1.23" evidence="5"/>
<evidence type="ECO:0000256" key="7">
    <source>
        <dbReference type="SAM" id="SignalP"/>
    </source>
</evidence>
<dbReference type="OrthoDB" id="1657402at2759"/>
<dbReference type="Pfam" id="PF01301">
    <property type="entry name" value="Glyco_hydro_35"/>
    <property type="match status" value="1"/>
</dbReference>
<evidence type="ECO:0000313" key="12">
    <source>
        <dbReference type="Proteomes" id="UP001152799"/>
    </source>
</evidence>
<evidence type="ECO:0000313" key="11">
    <source>
        <dbReference type="EMBL" id="CAG9772541.1"/>
    </source>
</evidence>
<evidence type="ECO:0000256" key="3">
    <source>
        <dbReference type="ARBA" id="ARBA00023295"/>
    </source>
</evidence>
<evidence type="ECO:0000256" key="5">
    <source>
        <dbReference type="RuleBase" id="RU000675"/>
    </source>
</evidence>
<evidence type="ECO:0000256" key="6">
    <source>
        <dbReference type="RuleBase" id="RU003679"/>
    </source>
</evidence>
<dbReference type="Gene3D" id="3.20.20.80">
    <property type="entry name" value="Glycosidases"/>
    <property type="match status" value="1"/>
</dbReference>
<dbReference type="FunFam" id="2.60.120.260:FF:000049">
    <property type="entry name" value="Beta-galactosidase"/>
    <property type="match status" value="1"/>
</dbReference>
<organism evidence="11 12">
    <name type="scientific">Ceutorhynchus assimilis</name>
    <name type="common">cabbage seed weevil</name>
    <dbReference type="NCBI Taxonomy" id="467358"/>
    <lineage>
        <taxon>Eukaryota</taxon>
        <taxon>Metazoa</taxon>
        <taxon>Ecdysozoa</taxon>
        <taxon>Arthropoda</taxon>
        <taxon>Hexapoda</taxon>
        <taxon>Insecta</taxon>
        <taxon>Pterygota</taxon>
        <taxon>Neoptera</taxon>
        <taxon>Endopterygota</taxon>
        <taxon>Coleoptera</taxon>
        <taxon>Polyphaga</taxon>
        <taxon>Cucujiformia</taxon>
        <taxon>Curculionidae</taxon>
        <taxon>Ceutorhynchinae</taxon>
        <taxon>Ceutorhynchus</taxon>
    </lineage>
</organism>
<dbReference type="GO" id="GO:0004565">
    <property type="term" value="F:beta-galactosidase activity"/>
    <property type="evidence" value="ECO:0007669"/>
    <property type="project" value="UniProtKB-EC"/>
</dbReference>
<dbReference type="InterPro" id="IPR048912">
    <property type="entry name" value="BetaGal1-like_ABD1"/>
</dbReference>
<dbReference type="GO" id="GO:0005975">
    <property type="term" value="P:carbohydrate metabolic process"/>
    <property type="evidence" value="ECO:0007669"/>
    <property type="project" value="InterPro"/>
</dbReference>
<dbReference type="PIRSF" id="PIRSF006336">
    <property type="entry name" value="B-gal"/>
    <property type="match status" value="1"/>
</dbReference>
<feature type="signal peptide" evidence="7">
    <location>
        <begin position="1"/>
        <end position="20"/>
    </location>
</feature>
<feature type="active site" description="Proton donor" evidence="4">
    <location>
        <position position="204"/>
    </location>
</feature>
<feature type="domain" description="Glycoside hydrolase 35 catalytic" evidence="8">
    <location>
        <begin position="50"/>
        <end position="376"/>
    </location>
</feature>
<dbReference type="PANTHER" id="PTHR23421">
    <property type="entry name" value="BETA-GALACTOSIDASE RELATED"/>
    <property type="match status" value="1"/>
</dbReference>
<keyword evidence="3 5" id="KW-0326">Glycosidase</keyword>
<comment type="catalytic activity">
    <reaction evidence="5">
        <text>Hydrolysis of terminal non-reducing beta-D-galactose residues in beta-D-galactosides.</text>
        <dbReference type="EC" id="3.2.1.23"/>
    </reaction>
</comment>
<accession>A0A9N9QRS0</accession>
<dbReference type="InterPro" id="IPR001944">
    <property type="entry name" value="Glycoside_Hdrlase_35"/>
</dbReference>
<evidence type="ECO:0000259" key="10">
    <source>
        <dbReference type="Pfam" id="PF21467"/>
    </source>
</evidence>
<dbReference type="EMBL" id="OU892284">
    <property type="protein sequence ID" value="CAG9772541.1"/>
    <property type="molecule type" value="Genomic_DNA"/>
</dbReference>
<dbReference type="SUPFAM" id="SSF51445">
    <property type="entry name" value="(Trans)glycosidases"/>
    <property type="match status" value="1"/>
</dbReference>
<dbReference type="PROSITE" id="PS01182">
    <property type="entry name" value="GLYCOSYL_HYDROL_F35"/>
    <property type="match status" value="1"/>
</dbReference>
<dbReference type="SUPFAM" id="SSF49785">
    <property type="entry name" value="Galactose-binding domain-like"/>
    <property type="match status" value="1"/>
</dbReference>
<sequence>MARSTVILLVLSVFLIAARSAVIQDDLPTNYEYFTENGISSGLNADQKYFTLNGKNITIFSGAFHYFRVHPSQWRDRLRKMRAAGLNTIETYAAWNLHEYQSGVYDFGNGGSDFEAFLDIVQFIKIAQEEDLFVLVRPGPYICSEWEFGGLPSWLLRDKDIKVRTNDPLYLKYVARYWGQLLLLLEPLQFTKGGPIIALQVENEYGNTGNSDPDYLHSLVKIYRDNGIKELLYTSDPPGAGSRGALPNELLMTANFNSDVKGNLDKLDTLQANKPTMTMEFWSGWFDHVSEDHHTVSVDQYKQLYEQILTHPASVNIYMFVGSTNFGFLNGANSLYPGLNNSGLQPDVTSYDYDSPISESGEITDKFTATAELVSKYNPIKSKLPAIPETHERVTFDDIKIEQQILLSEIIDSFPNKIASENIVSMEQLPINNNSGQAFGYIVYRKTNLNLNANAVLKISGYVRDHVLVLVNGKLLTPVLSSKDDLNKFGYWRVKDSSITLTNEALEGATLDLVVENNARNNYGGLDQFQQFKGLIEDVLIDDVEIKSWEIVPLEFKKSWNKQLTGWHEVQQTRATPALYRVTFNVKAPLRDTYVNVQDWRKGIVIINGFILGRIFAVGPQQALYLPAGLLQEGQNEIIVFEHFSAPEYVKFSRDPIWGVGTHIN</sequence>
<keyword evidence="2 5" id="KW-0378">Hydrolase</keyword>
<reference evidence="11" key="1">
    <citation type="submission" date="2022-01" db="EMBL/GenBank/DDBJ databases">
        <authorList>
            <person name="King R."/>
        </authorList>
    </citation>
    <scope>NUCLEOTIDE SEQUENCE</scope>
</reference>
<dbReference type="InterPro" id="IPR008979">
    <property type="entry name" value="Galactose-bd-like_sf"/>
</dbReference>
<evidence type="ECO:0000256" key="2">
    <source>
        <dbReference type="ARBA" id="ARBA00022801"/>
    </source>
</evidence>
<dbReference type="PRINTS" id="PR00742">
    <property type="entry name" value="GLHYDRLASE35"/>
</dbReference>
<dbReference type="InterPro" id="IPR048913">
    <property type="entry name" value="BetaGal_gal-bd"/>
</dbReference>
<dbReference type="InterPro" id="IPR019801">
    <property type="entry name" value="Glyco_hydro_35_CS"/>
</dbReference>
<dbReference type="Proteomes" id="UP001152799">
    <property type="component" value="Chromosome 8"/>
</dbReference>
<keyword evidence="12" id="KW-1185">Reference proteome</keyword>
<dbReference type="Gene3D" id="2.60.120.260">
    <property type="entry name" value="Galactose-binding domain-like"/>
    <property type="match status" value="2"/>
</dbReference>